<keyword evidence="2" id="KW-1185">Reference proteome</keyword>
<reference evidence="2" key="1">
    <citation type="submission" date="2015-03" db="EMBL/GenBank/DDBJ databases">
        <authorList>
            <person name="Nijsse Bart"/>
        </authorList>
    </citation>
    <scope>NUCLEOTIDE SEQUENCE [LARGE SCALE GENOMIC DNA]</scope>
</reference>
<name>A0A0U1KYQ3_9FIRM</name>
<evidence type="ECO:0000313" key="2">
    <source>
        <dbReference type="Proteomes" id="UP000049855"/>
    </source>
</evidence>
<evidence type="ECO:0000313" key="1">
    <source>
        <dbReference type="EMBL" id="CQR72547.1"/>
    </source>
</evidence>
<organism evidence="1 2">
    <name type="scientific">Sporomusa ovata</name>
    <dbReference type="NCBI Taxonomy" id="2378"/>
    <lineage>
        <taxon>Bacteria</taxon>
        <taxon>Bacillati</taxon>
        <taxon>Bacillota</taxon>
        <taxon>Negativicutes</taxon>
        <taxon>Selenomonadales</taxon>
        <taxon>Sporomusaceae</taxon>
        <taxon>Sporomusa</taxon>
    </lineage>
</organism>
<proteinExistence type="predicted"/>
<sequence length="38" mass="4347">MDKLTAYLRGGQPPALPTFLEDWIEDWRSLAEIVSLLT</sequence>
<dbReference type="AlphaFoldDB" id="A0A0U1KYQ3"/>
<accession>A0A0U1KYQ3</accession>
<protein>
    <recommendedName>
        <fullName evidence="3">Mobile element protein</fullName>
    </recommendedName>
</protein>
<evidence type="ECO:0008006" key="3">
    <source>
        <dbReference type="Google" id="ProtNLM"/>
    </source>
</evidence>
<dbReference type="Proteomes" id="UP000049855">
    <property type="component" value="Unassembled WGS sequence"/>
</dbReference>
<dbReference type="EMBL" id="CTRP01000010">
    <property type="protein sequence ID" value="CQR72547.1"/>
    <property type="molecule type" value="Genomic_DNA"/>
</dbReference>
<gene>
    <name evidence="1" type="ORF">SpAn4DRAFT_3007</name>
</gene>